<keyword evidence="2" id="KW-0732">Signal</keyword>
<dbReference type="RefSeq" id="WP_203752675.1">
    <property type="nucleotide sequence ID" value="NZ_BONK01000006.1"/>
</dbReference>
<evidence type="ECO:0000313" key="4">
    <source>
        <dbReference type="Proteomes" id="UP000632740"/>
    </source>
</evidence>
<keyword evidence="4" id="KW-1185">Reference proteome</keyword>
<organism evidence="3 4">
    <name type="scientific">Cellulomonas chitinilytica</name>
    <dbReference type="NCBI Taxonomy" id="398759"/>
    <lineage>
        <taxon>Bacteria</taxon>
        <taxon>Bacillati</taxon>
        <taxon>Actinomycetota</taxon>
        <taxon>Actinomycetes</taxon>
        <taxon>Micrococcales</taxon>
        <taxon>Cellulomonadaceae</taxon>
        <taxon>Cellulomonas</taxon>
    </lineage>
</organism>
<reference evidence="3" key="1">
    <citation type="submission" date="2021-01" db="EMBL/GenBank/DDBJ databases">
        <title>Whole genome shotgun sequence of Cellulomonas chitinilytica NBRC 110799.</title>
        <authorList>
            <person name="Komaki H."/>
            <person name="Tamura T."/>
        </authorList>
    </citation>
    <scope>NUCLEOTIDE SEQUENCE</scope>
    <source>
        <strain evidence="3">NBRC 110799</strain>
    </source>
</reference>
<protein>
    <recommendedName>
        <fullName evidence="5">Lipoprotein</fullName>
    </recommendedName>
</protein>
<gene>
    <name evidence="3" type="ORF">Cch01nite_20390</name>
</gene>
<dbReference type="Proteomes" id="UP000632740">
    <property type="component" value="Unassembled WGS sequence"/>
</dbReference>
<evidence type="ECO:0000313" key="3">
    <source>
        <dbReference type="EMBL" id="GIG21315.1"/>
    </source>
</evidence>
<evidence type="ECO:0000256" key="1">
    <source>
        <dbReference type="SAM" id="MobiDB-lite"/>
    </source>
</evidence>
<feature type="signal peptide" evidence="2">
    <location>
        <begin position="1"/>
        <end position="23"/>
    </location>
</feature>
<dbReference type="PROSITE" id="PS51257">
    <property type="entry name" value="PROKAR_LIPOPROTEIN"/>
    <property type="match status" value="1"/>
</dbReference>
<evidence type="ECO:0008006" key="5">
    <source>
        <dbReference type="Google" id="ProtNLM"/>
    </source>
</evidence>
<evidence type="ECO:0000256" key="2">
    <source>
        <dbReference type="SAM" id="SignalP"/>
    </source>
</evidence>
<sequence length="161" mass="15947">MTTRPAAALALAAALSVSLGGCADPGLPTPGIALVTAADGTTSVVSLTCEPASTFELSLGTDLWSEPDVEVELDAPGSRQEISLPAIADSGTVVAGDQQVVDEMSGPFAVRLYGDGGAPVGAVVFDGTPEAGHGSVVLNNGDSEPSEVEAADVARLNQPAC</sequence>
<dbReference type="AlphaFoldDB" id="A0A919P306"/>
<comment type="caution">
    <text evidence="3">The sequence shown here is derived from an EMBL/GenBank/DDBJ whole genome shotgun (WGS) entry which is preliminary data.</text>
</comment>
<feature type="region of interest" description="Disordered" evidence="1">
    <location>
        <begin position="140"/>
        <end position="161"/>
    </location>
</feature>
<dbReference type="EMBL" id="BONK01000006">
    <property type="protein sequence ID" value="GIG21315.1"/>
    <property type="molecule type" value="Genomic_DNA"/>
</dbReference>
<feature type="chain" id="PRO_5037862584" description="Lipoprotein" evidence="2">
    <location>
        <begin position="24"/>
        <end position="161"/>
    </location>
</feature>
<accession>A0A919P306</accession>
<name>A0A919P306_9CELL</name>
<proteinExistence type="predicted"/>